<organism evidence="1 2">
    <name type="scientific">Parafannyhessea umbonata</name>
    <dbReference type="NCBI Taxonomy" id="604330"/>
    <lineage>
        <taxon>Bacteria</taxon>
        <taxon>Bacillati</taxon>
        <taxon>Actinomycetota</taxon>
        <taxon>Coriobacteriia</taxon>
        <taxon>Coriobacteriales</taxon>
        <taxon>Atopobiaceae</taxon>
        <taxon>Parafannyhessea</taxon>
    </lineage>
</organism>
<reference evidence="1 2" key="1">
    <citation type="submission" date="2016-10" db="EMBL/GenBank/DDBJ databases">
        <authorList>
            <person name="Varghese N."/>
            <person name="Submissions S."/>
        </authorList>
    </citation>
    <scope>NUCLEOTIDE SEQUENCE [LARGE SCALE GENOMIC DNA]</scope>
    <source>
        <strain evidence="1 2">WCP15</strain>
    </source>
</reference>
<evidence type="ECO:0000313" key="2">
    <source>
        <dbReference type="Proteomes" id="UP000199135"/>
    </source>
</evidence>
<protein>
    <submittedName>
        <fullName evidence="1">Uncharacterized protein</fullName>
    </submittedName>
</protein>
<proteinExistence type="predicted"/>
<accession>A0A1H6JBP3</accession>
<dbReference type="EMBL" id="FNWT01000005">
    <property type="protein sequence ID" value="SEH56234.1"/>
    <property type="molecule type" value="Genomic_DNA"/>
</dbReference>
<evidence type="ECO:0000313" key="1">
    <source>
        <dbReference type="EMBL" id="SEH56234.1"/>
    </source>
</evidence>
<dbReference type="RefSeq" id="WP_078686542.1">
    <property type="nucleotide sequence ID" value="NZ_FNWT01000005.1"/>
</dbReference>
<dbReference type="Proteomes" id="UP000199135">
    <property type="component" value="Unassembled WGS sequence"/>
</dbReference>
<gene>
    <name evidence="1" type="ORF">SAMN05216447_105163</name>
</gene>
<sequence length="202" mass="22444">MRLVDNEGNDTDYTLIKWGPGGAWGFEELEHGVTQMLPDYEGHDVSVDLGDQPMIVYKDIPLEMVEEFVQRGLVAKSYRFGSKVLDLMRRNPEARLGAMVACSWDEGVGWYAVVRGVRLQEKEPSAADLVACQDMSRTFLLPTDEGHRLSQSCMVAWFASGMASADAYDWRGDSYGDMARAHELPIPTMESLRAGAEGKSNS</sequence>
<keyword evidence="2" id="KW-1185">Reference proteome</keyword>
<comment type="caution">
    <text evidence="1">The sequence shown here is derived from an EMBL/GenBank/DDBJ whole genome shotgun (WGS) entry which is preliminary data.</text>
</comment>
<name>A0A1H6JBP3_9ACTN</name>